<proteinExistence type="predicted"/>
<evidence type="ECO:0000256" key="1">
    <source>
        <dbReference type="SAM" id="MobiDB-lite"/>
    </source>
</evidence>
<organism evidence="2 3">
    <name type="scientific">Exophiala bonariae</name>
    <dbReference type="NCBI Taxonomy" id="1690606"/>
    <lineage>
        <taxon>Eukaryota</taxon>
        <taxon>Fungi</taxon>
        <taxon>Dikarya</taxon>
        <taxon>Ascomycota</taxon>
        <taxon>Pezizomycotina</taxon>
        <taxon>Eurotiomycetes</taxon>
        <taxon>Chaetothyriomycetidae</taxon>
        <taxon>Chaetothyriales</taxon>
        <taxon>Herpotrichiellaceae</taxon>
        <taxon>Exophiala</taxon>
    </lineage>
</organism>
<dbReference type="EMBL" id="JAVRRD010000008">
    <property type="protein sequence ID" value="KAK5056240.1"/>
    <property type="molecule type" value="Genomic_DNA"/>
</dbReference>
<accession>A0AAV9NG23</accession>
<gene>
    <name evidence="2" type="ORF">LTR84_012793</name>
</gene>
<comment type="caution">
    <text evidence="2">The sequence shown here is derived from an EMBL/GenBank/DDBJ whole genome shotgun (WGS) entry which is preliminary data.</text>
</comment>
<feature type="compositionally biased region" description="Polar residues" evidence="1">
    <location>
        <begin position="206"/>
        <end position="216"/>
    </location>
</feature>
<feature type="region of interest" description="Disordered" evidence="1">
    <location>
        <begin position="449"/>
        <end position="478"/>
    </location>
</feature>
<keyword evidence="3" id="KW-1185">Reference proteome</keyword>
<feature type="compositionally biased region" description="Polar residues" evidence="1">
    <location>
        <begin position="279"/>
        <end position="297"/>
    </location>
</feature>
<dbReference type="Proteomes" id="UP001358417">
    <property type="component" value="Unassembled WGS sequence"/>
</dbReference>
<reference evidence="2 3" key="1">
    <citation type="submission" date="2023-08" db="EMBL/GenBank/DDBJ databases">
        <title>Black Yeasts Isolated from many extreme environments.</title>
        <authorList>
            <person name="Coleine C."/>
            <person name="Stajich J.E."/>
            <person name="Selbmann L."/>
        </authorList>
    </citation>
    <scope>NUCLEOTIDE SEQUENCE [LARGE SCALE GENOMIC DNA]</scope>
    <source>
        <strain evidence="2 3">CCFEE 5792</strain>
    </source>
</reference>
<evidence type="ECO:0000313" key="2">
    <source>
        <dbReference type="EMBL" id="KAK5056240.1"/>
    </source>
</evidence>
<dbReference type="AlphaFoldDB" id="A0AAV9NG23"/>
<feature type="compositionally biased region" description="Basic and acidic residues" evidence="1">
    <location>
        <begin position="466"/>
        <end position="478"/>
    </location>
</feature>
<feature type="compositionally biased region" description="Polar residues" evidence="1">
    <location>
        <begin position="96"/>
        <end position="105"/>
    </location>
</feature>
<feature type="region of interest" description="Disordered" evidence="1">
    <location>
        <begin position="1"/>
        <end position="47"/>
    </location>
</feature>
<protein>
    <submittedName>
        <fullName evidence="2">Uncharacterized protein</fullName>
    </submittedName>
</protein>
<dbReference type="RefSeq" id="XP_064708210.1">
    <property type="nucleotide sequence ID" value="XM_064856310.1"/>
</dbReference>
<feature type="region of interest" description="Disordered" evidence="1">
    <location>
        <begin position="96"/>
        <end position="121"/>
    </location>
</feature>
<feature type="region of interest" description="Disordered" evidence="1">
    <location>
        <begin position="273"/>
        <end position="303"/>
    </location>
</feature>
<name>A0AAV9NG23_9EURO</name>
<dbReference type="GeneID" id="89980935"/>
<feature type="region of interest" description="Disordered" evidence="1">
    <location>
        <begin position="206"/>
        <end position="227"/>
    </location>
</feature>
<sequence>MTSLSSAAAKRRVARHSRLSKARGRHMAHPDPTLARRTPRSRTRRLRDQEALNLDDCFHHCEDLGYHIDPDVHIGRAVVQSVNPFSILDPDSSEFPSSLLNTPSGDESLPEWPKEDYRQNSCSLPSTVPDKSDVVLDARPLTNTYTDYMAPGFPDDVFASEADPTVRMSGSFSGVSSSGTDDTFNSGFYLDNIRIPSPLLYHRSSSKACTPDTETPSDLPDFELAHGQPVPEPDFVTYRNVPHDDVHTSTQAPLIGIYSPLPTNAFVTFLGHKREKPQRASSSTDSNQTAHRGQTSRGSGGSDILHMPGGFQCYMEKNDIDKGHVYGSLPPTSHHTVKTNDDDVIFPKLSISSQDQPCNISAWNPSVVKPWHAMAKRSLLRGIELKLAFTSPPAPCRDLVLASTFPKELALSPGRRWSCDATFNSIPNDGHREIRKVALPLERPKLSIESEYHRQTQRSDASAGGEIEKTKSPPEKFDSLTPSCHGALMLPSPLSETDDEDKGYFSSYEICTDAEIIDLNESDADWSDWEGDFEVEQINGIDTQ</sequence>
<evidence type="ECO:0000313" key="3">
    <source>
        <dbReference type="Proteomes" id="UP001358417"/>
    </source>
</evidence>
<feature type="compositionally biased region" description="Basic residues" evidence="1">
    <location>
        <begin position="9"/>
        <end position="27"/>
    </location>
</feature>